<dbReference type="Proteomes" id="UP000607653">
    <property type="component" value="Unassembled WGS sequence"/>
</dbReference>
<comment type="caution">
    <text evidence="1">The sequence shown here is derived from an EMBL/GenBank/DDBJ whole genome shotgun (WGS) entry which is preliminary data.</text>
</comment>
<evidence type="ECO:0000313" key="1">
    <source>
        <dbReference type="EMBL" id="DAD36989.1"/>
    </source>
</evidence>
<accession>A0A822Z0G9</accession>
<sequence>MILVSLYEVEPSAYKTKEGGISRIMKKLINPNIDFSSSNRFVFVVTKRY</sequence>
<protein>
    <submittedName>
        <fullName evidence="1">Uncharacterized protein</fullName>
    </submittedName>
</protein>
<organism evidence="1 2">
    <name type="scientific">Nelumbo nucifera</name>
    <name type="common">Sacred lotus</name>
    <dbReference type="NCBI Taxonomy" id="4432"/>
    <lineage>
        <taxon>Eukaryota</taxon>
        <taxon>Viridiplantae</taxon>
        <taxon>Streptophyta</taxon>
        <taxon>Embryophyta</taxon>
        <taxon>Tracheophyta</taxon>
        <taxon>Spermatophyta</taxon>
        <taxon>Magnoliopsida</taxon>
        <taxon>Proteales</taxon>
        <taxon>Nelumbonaceae</taxon>
        <taxon>Nelumbo</taxon>
    </lineage>
</organism>
<gene>
    <name evidence="1" type="ORF">HUJ06_007630</name>
</gene>
<keyword evidence="2" id="KW-1185">Reference proteome</keyword>
<dbReference type="AlphaFoldDB" id="A0A822Z0G9"/>
<reference evidence="1 2" key="1">
    <citation type="journal article" date="2020" name="Mol. Biol. Evol.">
        <title>Distinct Expression and Methylation Patterns for Genes with Different Fates following a Single Whole-Genome Duplication in Flowering Plants.</title>
        <authorList>
            <person name="Shi T."/>
            <person name="Rahmani R.S."/>
            <person name="Gugger P.F."/>
            <person name="Wang M."/>
            <person name="Li H."/>
            <person name="Zhang Y."/>
            <person name="Li Z."/>
            <person name="Wang Q."/>
            <person name="Van de Peer Y."/>
            <person name="Marchal K."/>
            <person name="Chen J."/>
        </authorList>
    </citation>
    <scope>NUCLEOTIDE SEQUENCE [LARGE SCALE GENOMIC DNA]</scope>
    <source>
        <tissue evidence="1">Leaf</tissue>
    </source>
</reference>
<proteinExistence type="predicted"/>
<name>A0A822Z0G9_NELNU</name>
<evidence type="ECO:0000313" key="2">
    <source>
        <dbReference type="Proteomes" id="UP000607653"/>
    </source>
</evidence>
<dbReference type="EMBL" id="DUZY01000004">
    <property type="protein sequence ID" value="DAD36989.1"/>
    <property type="molecule type" value="Genomic_DNA"/>
</dbReference>